<dbReference type="Proteomes" id="UP000231198">
    <property type="component" value="Unassembled WGS sequence"/>
</dbReference>
<dbReference type="InterPro" id="IPR036188">
    <property type="entry name" value="FAD/NAD-bd_sf"/>
</dbReference>
<dbReference type="GO" id="GO:0050660">
    <property type="term" value="F:flavin adenine dinucleotide binding"/>
    <property type="evidence" value="ECO:0007669"/>
    <property type="project" value="TreeGrafter"/>
</dbReference>
<dbReference type="Pfam" id="PF01593">
    <property type="entry name" value="Amino_oxidase"/>
    <property type="match status" value="1"/>
</dbReference>
<dbReference type="Gene3D" id="3.50.50.60">
    <property type="entry name" value="FAD/NAD(P)-binding domain"/>
    <property type="match status" value="1"/>
</dbReference>
<proteinExistence type="predicted"/>
<evidence type="ECO:0000259" key="1">
    <source>
        <dbReference type="Pfam" id="PF01593"/>
    </source>
</evidence>
<name>A0A2H0WTV1_9BACT</name>
<dbReference type="GO" id="GO:0008767">
    <property type="term" value="F:UDP-galactopyranose mutase activity"/>
    <property type="evidence" value="ECO:0007669"/>
    <property type="project" value="TreeGrafter"/>
</dbReference>
<evidence type="ECO:0000313" key="2">
    <source>
        <dbReference type="EMBL" id="PIS16047.1"/>
    </source>
</evidence>
<dbReference type="GO" id="GO:0005829">
    <property type="term" value="C:cytosol"/>
    <property type="evidence" value="ECO:0007669"/>
    <property type="project" value="TreeGrafter"/>
</dbReference>
<reference evidence="3" key="1">
    <citation type="submission" date="2017-09" db="EMBL/GenBank/DDBJ databases">
        <title>Depth-based differentiation of microbial function through sediment-hosted aquifers and enrichment of novel symbionts in the deep terrestrial subsurface.</title>
        <authorList>
            <person name="Probst A.J."/>
            <person name="Ladd B."/>
            <person name="Jarett J.K."/>
            <person name="Geller-Mcgrath D.E."/>
            <person name="Sieber C.M.K."/>
            <person name="Emerson J.B."/>
            <person name="Anantharaman K."/>
            <person name="Thomas B.C."/>
            <person name="Malmstrom R."/>
            <person name="Stieglmeier M."/>
            <person name="Klingl A."/>
            <person name="Woyke T."/>
            <person name="Ryan C.M."/>
            <person name="Banfield J.F."/>
        </authorList>
    </citation>
    <scope>NUCLEOTIDE SEQUENCE [LARGE SCALE GENOMIC DNA]</scope>
</reference>
<dbReference type="SUPFAM" id="SSF51971">
    <property type="entry name" value="Nucleotide-binding domain"/>
    <property type="match status" value="1"/>
</dbReference>
<accession>A0A2H0WTV1</accession>
<sequence>MKKVVIIGAGPAGLAAAYEFYVQKKLKDHKILIFETDSQVGGISKTLLYKGFRFDLGGHRFYTKFPEIHTFYRDFLGGDMYKRKRLSRIYYEKKFFDYPLSAGNALTNLGFLRSTEIAWSWLKRQFSRHEEERTFDKWISNRFGDKLFRIFFKSYTEKVWGIPTDRLSADWAAQRIQNFDLPKAVVNALFKVNPGSKTIISSFYYPKYGPGMLYEKIRALLKKEGVEFHLGHEVVGFKKLKNAISAVIVKKKKSGRLFQVNGVDHVISTMPLNKLISYLAPPPFLKKEIEKLRFRSFLTVGLIVKSNPFPDQWIYVHDPTVDVGRIQNFKNWSPYMVERKKKCTSIGMEYFCDKGDTLWELSDLALVQKAQQELIQIGLAGKKDFVDGFVYRVDDAYPVYNFGYRKPLKKSKEFVSRIKNLGVCGRGGMYRYNNQDHSILTGFYAVRNYLSRDPKWDVWKINEDGAYLEEK</sequence>
<dbReference type="InterPro" id="IPR002937">
    <property type="entry name" value="Amino_oxidase"/>
</dbReference>
<protein>
    <submittedName>
        <fullName evidence="2">FAD-dependent oxidoreductase</fullName>
    </submittedName>
</protein>
<dbReference type="NCBIfam" id="NF005548">
    <property type="entry name" value="PRK07208.1-4"/>
    <property type="match status" value="1"/>
</dbReference>
<comment type="caution">
    <text evidence="2">The sequence shown here is derived from an EMBL/GenBank/DDBJ whole genome shotgun (WGS) entry which is preliminary data.</text>
</comment>
<dbReference type="EMBL" id="PEZG01000012">
    <property type="protein sequence ID" value="PIS16047.1"/>
    <property type="molecule type" value="Genomic_DNA"/>
</dbReference>
<dbReference type="NCBIfam" id="NF005545">
    <property type="entry name" value="PRK07208.1-1"/>
    <property type="match status" value="1"/>
</dbReference>
<gene>
    <name evidence="2" type="ORF">COT62_00420</name>
</gene>
<feature type="domain" description="Amine oxidase" evidence="1">
    <location>
        <begin position="12"/>
        <end position="414"/>
    </location>
</feature>
<dbReference type="AlphaFoldDB" id="A0A2H0WTV1"/>
<evidence type="ECO:0000313" key="3">
    <source>
        <dbReference type="Proteomes" id="UP000231198"/>
    </source>
</evidence>
<organism evidence="2 3">
    <name type="scientific">Candidatus Roizmanbacteria bacterium CG09_land_8_20_14_0_10_41_9</name>
    <dbReference type="NCBI Taxonomy" id="1974850"/>
    <lineage>
        <taxon>Bacteria</taxon>
        <taxon>Candidatus Roizmaniibacteriota</taxon>
    </lineage>
</organism>
<dbReference type="GO" id="GO:0016491">
    <property type="term" value="F:oxidoreductase activity"/>
    <property type="evidence" value="ECO:0007669"/>
    <property type="project" value="InterPro"/>
</dbReference>
<dbReference type="PANTHER" id="PTHR21197">
    <property type="entry name" value="UDP-GALACTOPYRANOSE MUTASE"/>
    <property type="match status" value="1"/>
</dbReference>
<dbReference type="PANTHER" id="PTHR21197:SF0">
    <property type="entry name" value="UDP-GALACTOPYRANOSE MUTASE"/>
    <property type="match status" value="1"/>
</dbReference>